<dbReference type="Proteomes" id="UP001642360">
    <property type="component" value="Unassembled WGS sequence"/>
</dbReference>
<evidence type="ECO:0000313" key="2">
    <source>
        <dbReference type="Proteomes" id="UP001642360"/>
    </source>
</evidence>
<dbReference type="AlphaFoldDB" id="A0ABC8T913"/>
<keyword evidence="2" id="KW-1185">Reference proteome</keyword>
<evidence type="ECO:0008006" key="3">
    <source>
        <dbReference type="Google" id="ProtNLM"/>
    </source>
</evidence>
<feature type="non-terminal residue" evidence="1">
    <location>
        <position position="85"/>
    </location>
</feature>
<protein>
    <recommendedName>
        <fullName evidence="3">RNase H type-1 domain-containing protein</fullName>
    </recommendedName>
</protein>
<accession>A0ABC8T913</accession>
<reference evidence="1 2" key="1">
    <citation type="submission" date="2024-02" db="EMBL/GenBank/DDBJ databases">
        <authorList>
            <person name="Vignale AGUSTIN F."/>
            <person name="Sosa J E."/>
            <person name="Modenutti C."/>
        </authorList>
    </citation>
    <scope>NUCLEOTIDE SEQUENCE [LARGE SCALE GENOMIC DNA]</scope>
</reference>
<organism evidence="1 2">
    <name type="scientific">Ilex paraguariensis</name>
    <name type="common">yerba mate</name>
    <dbReference type="NCBI Taxonomy" id="185542"/>
    <lineage>
        <taxon>Eukaryota</taxon>
        <taxon>Viridiplantae</taxon>
        <taxon>Streptophyta</taxon>
        <taxon>Embryophyta</taxon>
        <taxon>Tracheophyta</taxon>
        <taxon>Spermatophyta</taxon>
        <taxon>Magnoliopsida</taxon>
        <taxon>eudicotyledons</taxon>
        <taxon>Gunneridae</taxon>
        <taxon>Pentapetalae</taxon>
        <taxon>asterids</taxon>
        <taxon>campanulids</taxon>
        <taxon>Aquifoliales</taxon>
        <taxon>Aquifoliaceae</taxon>
        <taxon>Ilex</taxon>
    </lineage>
</organism>
<proteinExistence type="predicted"/>
<dbReference type="EMBL" id="CAUOFW020004488">
    <property type="protein sequence ID" value="CAK9165890.1"/>
    <property type="molecule type" value="Genomic_DNA"/>
</dbReference>
<comment type="caution">
    <text evidence="1">The sequence shown here is derived from an EMBL/GenBank/DDBJ whole genome shotgun (WGS) entry which is preliminary data.</text>
</comment>
<sequence>MNVFYARNIMRHWNTYFSTDSPKSSSPPCGFLKLNFDGGPIFHWKEATGIGVVARDCNGKFLAGFNRLVQGITCSEQIEWWPAYA</sequence>
<evidence type="ECO:0000313" key="1">
    <source>
        <dbReference type="EMBL" id="CAK9165890.1"/>
    </source>
</evidence>
<gene>
    <name evidence="1" type="ORF">ILEXP_LOCUS35069</name>
</gene>
<name>A0ABC8T913_9AQUA</name>